<comment type="caution">
    <text evidence="3">The sequence shown here is derived from an EMBL/GenBank/DDBJ whole genome shotgun (WGS) entry which is preliminary data.</text>
</comment>
<name>A0ABV8A214_9DEIO</name>
<protein>
    <submittedName>
        <fullName evidence="3">Helix-turn-helix transcriptional regulator</fullName>
    </submittedName>
</protein>
<dbReference type="Pfam" id="PF13280">
    <property type="entry name" value="WYL"/>
    <property type="match status" value="1"/>
</dbReference>
<organism evidence="3 4">
    <name type="scientific">Deinococcus antarcticus</name>
    <dbReference type="NCBI Taxonomy" id="1298767"/>
    <lineage>
        <taxon>Bacteria</taxon>
        <taxon>Thermotogati</taxon>
        <taxon>Deinococcota</taxon>
        <taxon>Deinococci</taxon>
        <taxon>Deinococcales</taxon>
        <taxon>Deinococcaceae</taxon>
        <taxon>Deinococcus</taxon>
    </lineage>
</organism>
<proteinExistence type="predicted"/>
<dbReference type="PANTHER" id="PTHR34580:SF1">
    <property type="entry name" value="PROTEIN PAFC"/>
    <property type="match status" value="1"/>
</dbReference>
<evidence type="ECO:0000313" key="3">
    <source>
        <dbReference type="EMBL" id="MFC3859489.1"/>
    </source>
</evidence>
<feature type="domain" description="WYL" evidence="1">
    <location>
        <begin position="134"/>
        <end position="201"/>
    </location>
</feature>
<gene>
    <name evidence="3" type="ORF">ACFOPQ_01705</name>
</gene>
<dbReference type="Pfam" id="PF25583">
    <property type="entry name" value="WCX"/>
    <property type="match status" value="1"/>
</dbReference>
<dbReference type="Proteomes" id="UP001595748">
    <property type="component" value="Unassembled WGS sequence"/>
</dbReference>
<dbReference type="PANTHER" id="PTHR34580">
    <property type="match status" value="1"/>
</dbReference>
<accession>A0ABV8A214</accession>
<sequence>MELDTKTKRVQAILGLLEDAECSSAEIVRRLHLEEHQRRSVQRYLAELEAQGEIECLEGRYRKRRKPTQLNPVQALAVYSAARMLFHHAAEYNEHYLAALEKLARDLPEPARRVASQANEVYKARRGGRTSLAFEVAARAWLEGRVLRCQYQSQRQTAPLELEIYFIEVSPRNREAYAIGVNRLKGDEPRIYRLARMQSPTLSSQTYLIPDDFHPLRFLSSAWGIMPGEPQRVELFFSPAVRQRVGEEYFSSLMEPVLTLSSGHTRVVLGVGNWLELLPWILGWGGEVEVISPPELRSQVAQALRKGAALYAGSASP</sequence>
<evidence type="ECO:0000313" key="4">
    <source>
        <dbReference type="Proteomes" id="UP001595748"/>
    </source>
</evidence>
<evidence type="ECO:0000259" key="2">
    <source>
        <dbReference type="Pfam" id="PF25583"/>
    </source>
</evidence>
<dbReference type="InterPro" id="IPR026881">
    <property type="entry name" value="WYL_dom"/>
</dbReference>
<dbReference type="EMBL" id="JBHRZF010000012">
    <property type="protein sequence ID" value="MFC3859489.1"/>
    <property type="molecule type" value="Genomic_DNA"/>
</dbReference>
<evidence type="ECO:0000259" key="1">
    <source>
        <dbReference type="Pfam" id="PF13280"/>
    </source>
</evidence>
<dbReference type="RefSeq" id="WP_380075653.1">
    <property type="nucleotide sequence ID" value="NZ_JBHRZF010000012.1"/>
</dbReference>
<dbReference type="InterPro" id="IPR051534">
    <property type="entry name" value="CBASS_pafABC_assoc_protein"/>
</dbReference>
<feature type="domain" description="WCX" evidence="2">
    <location>
        <begin position="230"/>
        <end position="306"/>
    </location>
</feature>
<reference evidence="4" key="1">
    <citation type="journal article" date="2019" name="Int. J. Syst. Evol. Microbiol.">
        <title>The Global Catalogue of Microorganisms (GCM) 10K type strain sequencing project: providing services to taxonomists for standard genome sequencing and annotation.</title>
        <authorList>
            <consortium name="The Broad Institute Genomics Platform"/>
            <consortium name="The Broad Institute Genome Sequencing Center for Infectious Disease"/>
            <person name="Wu L."/>
            <person name="Ma J."/>
        </authorList>
    </citation>
    <scope>NUCLEOTIDE SEQUENCE [LARGE SCALE GENOMIC DNA]</scope>
    <source>
        <strain evidence="4">CCTCC AB 2013263</strain>
    </source>
</reference>
<keyword evidence="4" id="KW-1185">Reference proteome</keyword>
<dbReference type="InterPro" id="IPR057727">
    <property type="entry name" value="WCX_dom"/>
</dbReference>